<protein>
    <recommendedName>
        <fullName evidence="1">HTH cro/C1-type domain-containing protein</fullName>
    </recommendedName>
</protein>
<proteinExistence type="predicted"/>
<gene>
    <name evidence="2" type="ORF">Airi01_071390</name>
</gene>
<dbReference type="Pfam" id="PF13560">
    <property type="entry name" value="HTH_31"/>
    <property type="match status" value="1"/>
</dbReference>
<dbReference type="AlphaFoldDB" id="A0A9W6RRN5"/>
<dbReference type="SUPFAM" id="SSF47413">
    <property type="entry name" value="lambda repressor-like DNA-binding domains"/>
    <property type="match status" value="1"/>
</dbReference>
<dbReference type="EMBL" id="BSTJ01000010">
    <property type="protein sequence ID" value="GLY78872.1"/>
    <property type="molecule type" value="Genomic_DNA"/>
</dbReference>
<name>A0A9W6RRN5_9ACTN</name>
<sequence>MAAAGRVCPSCRLTVLSRYNADPVCASCLQATRAAETRVPVWVWDSAPIREALARGDLGAFLTLLRTGADLSQLDLAALVEGWSQSTVSLVERGKRDTLYDVRELLRVADALGVPREALLPLLLGERDTPLDGKEDVEPAGEVDMDRRSFTRMTAVAALGTALSPTRIPNRVGPAHVRYMRCCLDELRRQDRDLGGGAIVRQAARQYAWARRMLDEGDYTDAVGRELLTVTTELAITTGWFAYDGGQQHIARQMYGEANLLAGSVGAGELTAHVFVNLAMQSTYLARAGASSRGVAREGLRFATRAAEAARHEPSPRLHALISLRQAAAYAQLGDETAFKTSIESAHRELDRGDHLADPAWTTFVTRAEVDGHDADGWLRLKQASRAVSRYDDVLGAHLPPRNAAYYRARLAGALLEDGDPSEAIAQGLSVLPDLGDRLTSARTLIELRPVRAAAHQASAEELVALFDSAAHALSVAP</sequence>
<dbReference type="GO" id="GO:0003677">
    <property type="term" value="F:DNA binding"/>
    <property type="evidence" value="ECO:0007669"/>
    <property type="project" value="InterPro"/>
</dbReference>
<evidence type="ECO:0000313" key="2">
    <source>
        <dbReference type="EMBL" id="GLY78872.1"/>
    </source>
</evidence>
<dbReference type="InterPro" id="IPR010982">
    <property type="entry name" value="Lambda_DNA-bd_dom_sf"/>
</dbReference>
<evidence type="ECO:0000313" key="3">
    <source>
        <dbReference type="Proteomes" id="UP001165135"/>
    </source>
</evidence>
<accession>A0A9W6RRN5</accession>
<comment type="caution">
    <text evidence="2">The sequence shown here is derived from an EMBL/GenBank/DDBJ whole genome shotgun (WGS) entry which is preliminary data.</text>
</comment>
<dbReference type="InterPro" id="IPR001387">
    <property type="entry name" value="Cro/C1-type_HTH"/>
</dbReference>
<dbReference type="Proteomes" id="UP001165135">
    <property type="component" value="Unassembled WGS sequence"/>
</dbReference>
<dbReference type="CDD" id="cd00093">
    <property type="entry name" value="HTH_XRE"/>
    <property type="match status" value="1"/>
</dbReference>
<reference evidence="2" key="1">
    <citation type="submission" date="2023-03" db="EMBL/GenBank/DDBJ databases">
        <title>Actinoallomurus iriomotensis NBRC 103681.</title>
        <authorList>
            <person name="Ichikawa N."/>
            <person name="Sato H."/>
            <person name="Tonouchi N."/>
        </authorList>
    </citation>
    <scope>NUCLEOTIDE SEQUENCE</scope>
    <source>
        <strain evidence="2">NBRC 103681</strain>
    </source>
</reference>
<feature type="domain" description="HTH cro/C1-type" evidence="1">
    <location>
        <begin position="62"/>
        <end position="119"/>
    </location>
</feature>
<evidence type="ECO:0000259" key="1">
    <source>
        <dbReference type="PROSITE" id="PS50943"/>
    </source>
</evidence>
<dbReference type="Gene3D" id="1.10.260.40">
    <property type="entry name" value="lambda repressor-like DNA-binding domains"/>
    <property type="match status" value="1"/>
</dbReference>
<organism evidence="2 3">
    <name type="scientific">Actinoallomurus iriomotensis</name>
    <dbReference type="NCBI Taxonomy" id="478107"/>
    <lineage>
        <taxon>Bacteria</taxon>
        <taxon>Bacillati</taxon>
        <taxon>Actinomycetota</taxon>
        <taxon>Actinomycetes</taxon>
        <taxon>Streptosporangiales</taxon>
        <taxon>Thermomonosporaceae</taxon>
        <taxon>Actinoallomurus</taxon>
    </lineage>
</organism>
<dbReference type="SMART" id="SM00530">
    <property type="entry name" value="HTH_XRE"/>
    <property type="match status" value="1"/>
</dbReference>
<dbReference type="RefSeq" id="WP_285629704.1">
    <property type="nucleotide sequence ID" value="NZ_BSTJ01000010.1"/>
</dbReference>
<dbReference type="PROSITE" id="PS50943">
    <property type="entry name" value="HTH_CROC1"/>
    <property type="match status" value="1"/>
</dbReference>